<sequence length="52" mass="5613">MTRKGDQADSPHNRDNTLANQGNDTLKHRAERKGSGAALTLAEEASQTDCQC</sequence>
<evidence type="ECO:0000313" key="2">
    <source>
        <dbReference type="EMBL" id="MCI88997.1"/>
    </source>
</evidence>
<name>A0A392VM84_9FABA</name>
<feature type="non-terminal residue" evidence="2">
    <location>
        <position position="52"/>
    </location>
</feature>
<dbReference type="EMBL" id="LXQA011207606">
    <property type="protein sequence ID" value="MCI88997.1"/>
    <property type="molecule type" value="Genomic_DNA"/>
</dbReference>
<proteinExistence type="predicted"/>
<comment type="caution">
    <text evidence="2">The sequence shown here is derived from an EMBL/GenBank/DDBJ whole genome shotgun (WGS) entry which is preliminary data.</text>
</comment>
<organism evidence="2 3">
    <name type="scientific">Trifolium medium</name>
    <dbReference type="NCBI Taxonomy" id="97028"/>
    <lineage>
        <taxon>Eukaryota</taxon>
        <taxon>Viridiplantae</taxon>
        <taxon>Streptophyta</taxon>
        <taxon>Embryophyta</taxon>
        <taxon>Tracheophyta</taxon>
        <taxon>Spermatophyta</taxon>
        <taxon>Magnoliopsida</taxon>
        <taxon>eudicotyledons</taxon>
        <taxon>Gunneridae</taxon>
        <taxon>Pentapetalae</taxon>
        <taxon>rosids</taxon>
        <taxon>fabids</taxon>
        <taxon>Fabales</taxon>
        <taxon>Fabaceae</taxon>
        <taxon>Papilionoideae</taxon>
        <taxon>50 kb inversion clade</taxon>
        <taxon>NPAAA clade</taxon>
        <taxon>Hologalegina</taxon>
        <taxon>IRL clade</taxon>
        <taxon>Trifolieae</taxon>
        <taxon>Trifolium</taxon>
    </lineage>
</organism>
<feature type="region of interest" description="Disordered" evidence="1">
    <location>
        <begin position="1"/>
        <end position="52"/>
    </location>
</feature>
<protein>
    <submittedName>
        <fullName evidence="2">Uncharacterized protein</fullName>
    </submittedName>
</protein>
<dbReference type="AlphaFoldDB" id="A0A392VM84"/>
<evidence type="ECO:0000313" key="3">
    <source>
        <dbReference type="Proteomes" id="UP000265520"/>
    </source>
</evidence>
<feature type="compositionally biased region" description="Basic and acidic residues" evidence="1">
    <location>
        <begin position="1"/>
        <end position="15"/>
    </location>
</feature>
<reference evidence="2 3" key="1">
    <citation type="journal article" date="2018" name="Front. Plant Sci.">
        <title>Red Clover (Trifolium pratense) and Zigzag Clover (T. medium) - A Picture of Genomic Similarities and Differences.</title>
        <authorList>
            <person name="Dluhosova J."/>
            <person name="Istvanek J."/>
            <person name="Nedelnik J."/>
            <person name="Repkova J."/>
        </authorList>
    </citation>
    <scope>NUCLEOTIDE SEQUENCE [LARGE SCALE GENOMIC DNA]</scope>
    <source>
        <strain evidence="3">cv. 10/8</strain>
        <tissue evidence="2">Leaf</tissue>
    </source>
</reference>
<feature type="compositionally biased region" description="Basic and acidic residues" evidence="1">
    <location>
        <begin position="25"/>
        <end position="34"/>
    </location>
</feature>
<dbReference type="Proteomes" id="UP000265520">
    <property type="component" value="Unassembled WGS sequence"/>
</dbReference>
<keyword evidence="3" id="KW-1185">Reference proteome</keyword>
<evidence type="ECO:0000256" key="1">
    <source>
        <dbReference type="SAM" id="MobiDB-lite"/>
    </source>
</evidence>
<accession>A0A392VM84</accession>